<dbReference type="SUPFAM" id="SSF56281">
    <property type="entry name" value="Metallo-hydrolase/oxidoreductase"/>
    <property type="match status" value="1"/>
</dbReference>
<gene>
    <name evidence="2" type="ORF">N47_L13550</name>
</gene>
<reference evidence="2" key="1">
    <citation type="journal article" date="2011" name="Environ. Microbiol.">
        <title>Genomic insights into the metabolic potential of the polycyclic aromatic hydrocarbon degrading sulfate-reducing Deltaproteobacterium N47.</title>
        <authorList>
            <person name="Bergmann F."/>
            <person name="Selesi D."/>
            <person name="Weinmaier T."/>
            <person name="Tischler P."/>
            <person name="Rattei T."/>
            <person name="Meckenstock R.U."/>
        </authorList>
    </citation>
    <scope>NUCLEOTIDE SEQUENCE</scope>
</reference>
<proteinExistence type="predicted"/>
<dbReference type="Gene3D" id="3.60.15.10">
    <property type="entry name" value="Ribonuclease Z/Hydroxyacylglutathione hydrolase-like"/>
    <property type="match status" value="1"/>
</dbReference>
<dbReference type="CDD" id="cd07713">
    <property type="entry name" value="DHPS-like_MBL-fold"/>
    <property type="match status" value="1"/>
</dbReference>
<dbReference type="InterPro" id="IPR052926">
    <property type="entry name" value="Metallo-beta-lactamase_dom"/>
</dbReference>
<dbReference type="AlphaFoldDB" id="E1YDW3"/>
<dbReference type="InterPro" id="IPR036866">
    <property type="entry name" value="RibonucZ/Hydroxyglut_hydro"/>
</dbReference>
<feature type="domain" description="Metallo-beta-lactamase" evidence="1">
    <location>
        <begin position="22"/>
        <end position="110"/>
    </location>
</feature>
<name>E1YDW3_9BACT</name>
<protein>
    <recommendedName>
        <fullName evidence="1">Metallo-beta-lactamase domain-containing protein</fullName>
    </recommendedName>
</protein>
<sequence length="275" mass="30372">MEIKITILVDNRASEGLLSEHGFSLWIETEKERILFDTGMGDALLHNADRLGIDLGLTDILVLSHGHCDHTNGVFEVLKNSQKTVVYCHPGIMRPRYVVRDGSARPIRMPQKSMAAIDGLPSHNIHWVSKSVLINEKTGVACPIQRETAYEDTGGPFFLDPQGMRKDNIDDDLALWIKTKKGIAVFVGCCHSGLINTLNQISRLNKGSKILSVMGGFHLLNADKLRLDKTISALQSFAPVLLFPCHCTGNTATQMLKEAFGDQIIPGYAGARYEF</sequence>
<dbReference type="EMBL" id="FR695869">
    <property type="protein sequence ID" value="CBX28757.1"/>
    <property type="molecule type" value="Genomic_DNA"/>
</dbReference>
<dbReference type="PANTHER" id="PTHR13754:SF13">
    <property type="entry name" value="METALLO-BETA-LACTAMASE SUPERFAMILY PROTEIN (AFU_ORTHOLOGUE AFUA_3G07630)"/>
    <property type="match status" value="1"/>
</dbReference>
<organism evidence="2">
    <name type="scientific">uncultured Desulfobacterium sp</name>
    <dbReference type="NCBI Taxonomy" id="201089"/>
    <lineage>
        <taxon>Bacteria</taxon>
        <taxon>Pseudomonadati</taxon>
        <taxon>Thermodesulfobacteriota</taxon>
        <taxon>Desulfobacteria</taxon>
        <taxon>Desulfobacterales</taxon>
        <taxon>Desulfobacteriaceae</taxon>
        <taxon>Desulfobacterium</taxon>
        <taxon>environmental samples</taxon>
    </lineage>
</organism>
<dbReference type="InterPro" id="IPR001279">
    <property type="entry name" value="Metallo-B-lactamas"/>
</dbReference>
<evidence type="ECO:0000313" key="2">
    <source>
        <dbReference type="EMBL" id="CBX28757.1"/>
    </source>
</evidence>
<dbReference type="PANTHER" id="PTHR13754">
    <property type="entry name" value="METALLO-BETA-LACTAMASE SUPERFAMILY PROTEIN"/>
    <property type="match status" value="1"/>
</dbReference>
<dbReference type="GO" id="GO:0016740">
    <property type="term" value="F:transferase activity"/>
    <property type="evidence" value="ECO:0007669"/>
    <property type="project" value="TreeGrafter"/>
</dbReference>
<accession>E1YDW3</accession>
<dbReference type="InterPro" id="IPR041712">
    <property type="entry name" value="DHPS-like_MBL-fold"/>
</dbReference>
<dbReference type="Pfam" id="PF00753">
    <property type="entry name" value="Lactamase_B"/>
    <property type="match status" value="1"/>
</dbReference>
<evidence type="ECO:0000259" key="1">
    <source>
        <dbReference type="Pfam" id="PF00753"/>
    </source>
</evidence>